<feature type="compositionally biased region" description="Basic and acidic residues" evidence="1">
    <location>
        <begin position="149"/>
        <end position="162"/>
    </location>
</feature>
<dbReference type="AlphaFoldDB" id="A0A4P9VEE0"/>
<feature type="domain" description="DnaT DNA-binding" evidence="3">
    <location>
        <begin position="213"/>
        <end position="278"/>
    </location>
</feature>
<dbReference type="Gene3D" id="1.10.10.10">
    <property type="entry name" value="Winged helix-like DNA-binding domain superfamily/Winged helix DNA-binding domain"/>
    <property type="match status" value="1"/>
</dbReference>
<keyword evidence="5" id="KW-1185">Reference proteome</keyword>
<dbReference type="Pfam" id="PF17948">
    <property type="entry name" value="DnaT"/>
    <property type="match status" value="1"/>
</dbReference>
<dbReference type="InterPro" id="IPR040480">
    <property type="entry name" value="DnaT_DNA_bind"/>
</dbReference>
<evidence type="ECO:0000259" key="3">
    <source>
        <dbReference type="Pfam" id="PF17948"/>
    </source>
</evidence>
<dbReference type="Proteomes" id="UP000257039">
    <property type="component" value="Unassembled WGS sequence"/>
</dbReference>
<evidence type="ECO:0000259" key="2">
    <source>
        <dbReference type="Pfam" id="PF04492"/>
    </source>
</evidence>
<protein>
    <recommendedName>
        <fullName evidence="6">Bacteriophage lambda Replication protein O N-terminal domain-containing protein</fullName>
    </recommendedName>
</protein>
<evidence type="ECO:0000313" key="4">
    <source>
        <dbReference type="EMBL" id="RDH41425.1"/>
    </source>
</evidence>
<evidence type="ECO:0000313" key="5">
    <source>
        <dbReference type="Proteomes" id="UP000257039"/>
    </source>
</evidence>
<organism evidence="4 5">
    <name type="scientific">Zooshikella ganghwensis</name>
    <dbReference type="NCBI Taxonomy" id="202772"/>
    <lineage>
        <taxon>Bacteria</taxon>
        <taxon>Pseudomonadati</taxon>
        <taxon>Pseudomonadota</taxon>
        <taxon>Gammaproteobacteria</taxon>
        <taxon>Oceanospirillales</taxon>
        <taxon>Zooshikellaceae</taxon>
        <taxon>Zooshikella</taxon>
    </lineage>
</organism>
<dbReference type="InterPro" id="IPR036388">
    <property type="entry name" value="WH-like_DNA-bd_sf"/>
</dbReference>
<comment type="caution">
    <text evidence="4">The sequence shown here is derived from an EMBL/GenBank/DDBJ whole genome shotgun (WGS) entry which is preliminary data.</text>
</comment>
<feature type="region of interest" description="Disordered" evidence="1">
    <location>
        <begin position="120"/>
        <end position="212"/>
    </location>
</feature>
<gene>
    <name evidence="4" type="ORF">B9G39_28625</name>
</gene>
<dbReference type="InterPro" id="IPR006497">
    <property type="entry name" value="Phage_lambda_VrpO_N"/>
</dbReference>
<dbReference type="RefSeq" id="WP_094789877.1">
    <property type="nucleotide sequence ID" value="NZ_NDXW01000009.1"/>
</dbReference>
<dbReference type="GO" id="GO:0006260">
    <property type="term" value="P:DNA replication"/>
    <property type="evidence" value="ECO:0007669"/>
    <property type="project" value="InterPro"/>
</dbReference>
<feature type="compositionally biased region" description="Polar residues" evidence="1">
    <location>
        <begin position="136"/>
        <end position="146"/>
    </location>
</feature>
<name>A0A4P9VEE0_9GAMM</name>
<feature type="compositionally biased region" description="Low complexity" evidence="1">
    <location>
        <begin position="168"/>
        <end position="177"/>
    </location>
</feature>
<feature type="region of interest" description="Disordered" evidence="1">
    <location>
        <begin position="276"/>
        <end position="300"/>
    </location>
</feature>
<evidence type="ECO:0000256" key="1">
    <source>
        <dbReference type="SAM" id="MobiDB-lite"/>
    </source>
</evidence>
<dbReference type="Gene3D" id="1.10.8.1180">
    <property type="match status" value="1"/>
</dbReference>
<reference evidence="4 5" key="1">
    <citation type="submission" date="2017-04" db="EMBL/GenBank/DDBJ databases">
        <title>Draft genome sequence of Zooshikella ganghwensis VG4 isolated from Red Sea sediments.</title>
        <authorList>
            <person name="Rehman Z."/>
            <person name="Alam I."/>
            <person name="Kamau A."/>
            <person name="Bajic V."/>
            <person name="Leiknes T."/>
        </authorList>
    </citation>
    <scope>NUCLEOTIDE SEQUENCE [LARGE SCALE GENOMIC DNA]</scope>
    <source>
        <strain evidence="4 5">VG4</strain>
    </source>
</reference>
<dbReference type="Pfam" id="PF04492">
    <property type="entry name" value="Phage_rep_O"/>
    <property type="match status" value="1"/>
</dbReference>
<sequence>MSILSFPAVNDVKNESQEVQLIKPVNNYTQYANELTNAFVKLDISGRQLRVLFVIARKTIGFDLKTDWISASQIARAMDYEGGTTHINADIRELKKRNILYSDGRKVGINPFLSEWVYSKQSDRKQSPKRPKTVRSKTQSKVTEISQGGDRKRSEKETENGHHKINKQTKPTNTTTTSRDDSKINQLNSVNSEHPIFSKKPPTPVTRKNPNHPMTMDWQPDWKILATNLHMLGIPIEFAHEILPEFRTYWIEEGVTRRWQSSFLSRVQSQWVRRQAQQNATSNAQPVSTKPKNACKPAVDFDDTSWIDDLEI</sequence>
<dbReference type="EMBL" id="NDXW01000009">
    <property type="protein sequence ID" value="RDH41425.1"/>
    <property type="molecule type" value="Genomic_DNA"/>
</dbReference>
<accession>A0A4P9VEE0</accession>
<dbReference type="NCBIfam" id="TIGR01610">
    <property type="entry name" value="phage_O_Nterm"/>
    <property type="match status" value="1"/>
</dbReference>
<feature type="domain" description="Bacteriophage lambda Replication protein O N-terminal" evidence="2">
    <location>
        <begin position="26"/>
        <end position="116"/>
    </location>
</feature>
<proteinExistence type="predicted"/>
<evidence type="ECO:0008006" key="6">
    <source>
        <dbReference type="Google" id="ProtNLM"/>
    </source>
</evidence>
<feature type="compositionally biased region" description="Polar residues" evidence="1">
    <location>
        <begin position="276"/>
        <end position="291"/>
    </location>
</feature>